<name>A0ABT2Y8L9_9MOLU</name>
<dbReference type="Proteomes" id="UP001177160">
    <property type="component" value="Unassembled WGS sequence"/>
</dbReference>
<feature type="transmembrane region" description="Helical" evidence="1">
    <location>
        <begin position="51"/>
        <end position="74"/>
    </location>
</feature>
<keyword evidence="1" id="KW-0472">Membrane</keyword>
<dbReference type="EMBL" id="JAOVQM010000013">
    <property type="protein sequence ID" value="MCV2232873.1"/>
    <property type="molecule type" value="Genomic_DNA"/>
</dbReference>
<accession>A0ABT2Y8L9</accession>
<organism evidence="2 3">
    <name type="scientific">Paracholeplasma manati</name>
    <dbReference type="NCBI Taxonomy" id="591373"/>
    <lineage>
        <taxon>Bacteria</taxon>
        <taxon>Bacillati</taxon>
        <taxon>Mycoplasmatota</taxon>
        <taxon>Mollicutes</taxon>
        <taxon>Acholeplasmatales</taxon>
        <taxon>Acholeplasmataceae</taxon>
        <taxon>Paracholeplasma</taxon>
    </lineage>
</organism>
<sequence length="80" mass="9390">MYCPNCGHECNNVHDRRYFEWFFLSLFFPYIGFIAYFLFKEYNKRAAKQALNGVIAFVGFVIVGFLILILYSVFMGLSHA</sequence>
<evidence type="ECO:0000313" key="3">
    <source>
        <dbReference type="Proteomes" id="UP001177160"/>
    </source>
</evidence>
<comment type="caution">
    <text evidence="2">The sequence shown here is derived from an EMBL/GenBank/DDBJ whole genome shotgun (WGS) entry which is preliminary data.</text>
</comment>
<reference evidence="2" key="1">
    <citation type="submission" date="2022-09" db="EMBL/GenBank/DDBJ databases">
        <title>Novel Mycoplasma species identified in domestic and wild animals.</title>
        <authorList>
            <person name="Volokhov D.V."/>
            <person name="Furtak V.A."/>
            <person name="Zagorodnyaya T.A."/>
        </authorList>
    </citation>
    <scope>NUCLEOTIDE SEQUENCE</scope>
    <source>
        <strain evidence="2">Oakley</strain>
    </source>
</reference>
<keyword evidence="1" id="KW-0812">Transmembrane</keyword>
<proteinExistence type="predicted"/>
<evidence type="ECO:0000256" key="1">
    <source>
        <dbReference type="SAM" id="Phobius"/>
    </source>
</evidence>
<feature type="transmembrane region" description="Helical" evidence="1">
    <location>
        <begin position="21"/>
        <end position="39"/>
    </location>
</feature>
<keyword evidence="1" id="KW-1133">Transmembrane helix</keyword>
<gene>
    <name evidence="2" type="ORF">N7548_08575</name>
</gene>
<dbReference type="RefSeq" id="WP_263609062.1">
    <property type="nucleotide sequence ID" value="NZ_JAOVQM010000013.1"/>
</dbReference>
<evidence type="ECO:0008006" key="4">
    <source>
        <dbReference type="Google" id="ProtNLM"/>
    </source>
</evidence>
<evidence type="ECO:0000313" key="2">
    <source>
        <dbReference type="EMBL" id="MCV2232873.1"/>
    </source>
</evidence>
<protein>
    <recommendedName>
        <fullName evidence="4">Cardiolipin synthase N-terminal domain-containing protein</fullName>
    </recommendedName>
</protein>
<keyword evidence="3" id="KW-1185">Reference proteome</keyword>